<sequence>MTVTRLPAAPTDADVDHWHAVLRAAHLHDLPAGVPAPSRTDSAGKLRKPSARTRTVHLAVPAEGGDGYDGVATLVLFAEADNRHTAYLDVLAVHPRARKRGTGSALWQAVHAELAADGRRSVSTLVETGGPGEEFARARGFENALPLAWYVQDLAAALDGHPEPPGLPGGYAYAHWSGVVPDPLADVFARAHGDMADAPVGDLEQAAPAWDADRVRAAARVVGERGGAIHTAAILHTPTDSVAAYTEVVLRDPADTRALQYDTVVVPAHRGRGLGRAVKRHLMGVLAAERPGLREIATTVADENGPMLAVNERLGYRHERSVGYFQATVRDTRPPAPR</sequence>
<organism evidence="4 5">
    <name type="scientific">Streptomyces genisteinicus</name>
    <dbReference type="NCBI Taxonomy" id="2768068"/>
    <lineage>
        <taxon>Bacteria</taxon>
        <taxon>Bacillati</taxon>
        <taxon>Actinomycetota</taxon>
        <taxon>Actinomycetes</taxon>
        <taxon>Kitasatosporales</taxon>
        <taxon>Streptomycetaceae</taxon>
        <taxon>Streptomyces</taxon>
    </lineage>
</organism>
<protein>
    <submittedName>
        <fullName evidence="4">GNAT family N-acetyltransferase</fullName>
    </submittedName>
</protein>
<keyword evidence="1 4" id="KW-0808">Transferase</keyword>
<dbReference type="Pfam" id="PF00583">
    <property type="entry name" value="Acetyltransf_1"/>
    <property type="match status" value="2"/>
</dbReference>
<feature type="domain" description="N-acetyltransferase" evidence="3">
    <location>
        <begin position="193"/>
        <end position="336"/>
    </location>
</feature>
<accession>A0A7H0HWP0</accession>
<evidence type="ECO:0000259" key="3">
    <source>
        <dbReference type="PROSITE" id="PS51186"/>
    </source>
</evidence>
<dbReference type="Proteomes" id="UP000516230">
    <property type="component" value="Chromosome"/>
</dbReference>
<evidence type="ECO:0000256" key="2">
    <source>
        <dbReference type="ARBA" id="ARBA00023315"/>
    </source>
</evidence>
<gene>
    <name evidence="4" type="ORF">IAG43_19935</name>
</gene>
<feature type="domain" description="N-acetyltransferase" evidence="3">
    <location>
        <begin position="1"/>
        <end position="164"/>
    </location>
</feature>
<evidence type="ECO:0000313" key="4">
    <source>
        <dbReference type="EMBL" id="QNP64956.1"/>
    </source>
</evidence>
<dbReference type="PROSITE" id="PS51186">
    <property type="entry name" value="GNAT"/>
    <property type="match status" value="2"/>
</dbReference>
<dbReference type="KEGG" id="sgj:IAG43_19935"/>
<dbReference type="EMBL" id="CP060825">
    <property type="protein sequence ID" value="QNP64956.1"/>
    <property type="molecule type" value="Genomic_DNA"/>
</dbReference>
<dbReference type="PANTHER" id="PTHR43877:SF1">
    <property type="entry name" value="ACETYLTRANSFERASE"/>
    <property type="match status" value="1"/>
</dbReference>
<name>A0A7H0HWP0_9ACTN</name>
<dbReference type="PANTHER" id="PTHR43877">
    <property type="entry name" value="AMINOALKYLPHOSPHONATE N-ACETYLTRANSFERASE-RELATED-RELATED"/>
    <property type="match status" value="1"/>
</dbReference>
<dbReference type="Gene3D" id="3.40.630.30">
    <property type="match status" value="1"/>
</dbReference>
<dbReference type="InterPro" id="IPR016181">
    <property type="entry name" value="Acyl_CoA_acyltransferase"/>
</dbReference>
<keyword evidence="5" id="KW-1185">Reference proteome</keyword>
<dbReference type="InterPro" id="IPR050832">
    <property type="entry name" value="Bact_Acetyltransf"/>
</dbReference>
<reference evidence="4 5" key="1">
    <citation type="submission" date="2020-08" db="EMBL/GenBank/DDBJ databases">
        <title>A novel species.</title>
        <authorList>
            <person name="Gao J."/>
        </authorList>
    </citation>
    <scope>NUCLEOTIDE SEQUENCE [LARGE SCALE GENOMIC DNA]</scope>
    <source>
        <strain evidence="4 5">CRPJ-33</strain>
    </source>
</reference>
<evidence type="ECO:0000313" key="5">
    <source>
        <dbReference type="Proteomes" id="UP000516230"/>
    </source>
</evidence>
<dbReference type="AlphaFoldDB" id="A0A7H0HWP0"/>
<dbReference type="GO" id="GO:0016747">
    <property type="term" value="F:acyltransferase activity, transferring groups other than amino-acyl groups"/>
    <property type="evidence" value="ECO:0007669"/>
    <property type="project" value="InterPro"/>
</dbReference>
<dbReference type="CDD" id="cd04301">
    <property type="entry name" value="NAT_SF"/>
    <property type="match status" value="1"/>
</dbReference>
<dbReference type="SUPFAM" id="SSF55729">
    <property type="entry name" value="Acyl-CoA N-acyltransferases (Nat)"/>
    <property type="match status" value="1"/>
</dbReference>
<keyword evidence="2" id="KW-0012">Acyltransferase</keyword>
<evidence type="ECO:0000256" key="1">
    <source>
        <dbReference type="ARBA" id="ARBA00022679"/>
    </source>
</evidence>
<proteinExistence type="predicted"/>
<dbReference type="RefSeq" id="WP_187742053.1">
    <property type="nucleotide sequence ID" value="NZ_CP060825.1"/>
</dbReference>
<dbReference type="InterPro" id="IPR000182">
    <property type="entry name" value="GNAT_dom"/>
</dbReference>